<feature type="region of interest" description="Disordered" evidence="1">
    <location>
        <begin position="60"/>
        <end position="90"/>
    </location>
</feature>
<dbReference type="AlphaFoldDB" id="A0A6N7XM68"/>
<keyword evidence="3" id="KW-1185">Reference proteome</keyword>
<evidence type="ECO:0000256" key="1">
    <source>
        <dbReference type="SAM" id="MobiDB-lite"/>
    </source>
</evidence>
<sequence>MIKTKNGMTKIDGTLLDLLLDFVGTVEALLKNTPFTVEELHAAINVAKIVAKLVESDDEFNADNSEVDEEPEAEKESAQAEGKASAKKGTVKATVLEADDLDGMLEWLKSELEDLKETFN</sequence>
<feature type="compositionally biased region" description="Acidic residues" evidence="1">
    <location>
        <begin position="60"/>
        <end position="73"/>
    </location>
</feature>
<reference evidence="2 3" key="1">
    <citation type="submission" date="2019-08" db="EMBL/GenBank/DDBJ databases">
        <title>In-depth cultivation of the pig gut microbiome towards novel bacterial diversity and tailored functional studies.</title>
        <authorList>
            <person name="Wylensek D."/>
            <person name="Hitch T.C.A."/>
            <person name="Clavel T."/>
        </authorList>
    </citation>
    <scope>NUCLEOTIDE SEQUENCE [LARGE SCALE GENOMIC DNA]</scope>
    <source>
        <strain evidence="2 3">WCA-MUC-591-APC-4B</strain>
    </source>
</reference>
<organism evidence="2 3">
    <name type="scientific">Mogibacterium kristiansenii</name>
    <dbReference type="NCBI Taxonomy" id="2606708"/>
    <lineage>
        <taxon>Bacteria</taxon>
        <taxon>Bacillati</taxon>
        <taxon>Bacillota</taxon>
        <taxon>Clostridia</taxon>
        <taxon>Peptostreptococcales</taxon>
        <taxon>Anaerovoracaceae</taxon>
        <taxon>Mogibacterium</taxon>
    </lineage>
</organism>
<evidence type="ECO:0000313" key="2">
    <source>
        <dbReference type="EMBL" id="MST70671.1"/>
    </source>
</evidence>
<accession>A0A6N7XM68</accession>
<name>A0A6N7XM68_9FIRM</name>
<gene>
    <name evidence="2" type="ORF">FYJ65_04825</name>
</gene>
<dbReference type="EMBL" id="VUNA01000007">
    <property type="protein sequence ID" value="MST70671.1"/>
    <property type="molecule type" value="Genomic_DNA"/>
</dbReference>
<dbReference type="Proteomes" id="UP000469424">
    <property type="component" value="Unassembled WGS sequence"/>
</dbReference>
<comment type="caution">
    <text evidence="2">The sequence shown here is derived from an EMBL/GenBank/DDBJ whole genome shotgun (WGS) entry which is preliminary data.</text>
</comment>
<dbReference type="RefSeq" id="WP_154554235.1">
    <property type="nucleotide sequence ID" value="NZ_VUNA01000007.1"/>
</dbReference>
<proteinExistence type="predicted"/>
<evidence type="ECO:0000313" key="3">
    <source>
        <dbReference type="Proteomes" id="UP000469424"/>
    </source>
</evidence>
<protein>
    <submittedName>
        <fullName evidence="2">Uncharacterized protein</fullName>
    </submittedName>
</protein>